<proteinExistence type="predicted"/>
<organism evidence="1">
    <name type="scientific">uncultured Caudovirales phage</name>
    <dbReference type="NCBI Taxonomy" id="2100421"/>
    <lineage>
        <taxon>Viruses</taxon>
        <taxon>Duplodnaviria</taxon>
        <taxon>Heunggongvirae</taxon>
        <taxon>Uroviricota</taxon>
        <taxon>Caudoviricetes</taxon>
        <taxon>Peduoviridae</taxon>
        <taxon>Maltschvirus</taxon>
        <taxon>Maltschvirus maltsch</taxon>
    </lineage>
</organism>
<gene>
    <name evidence="1" type="ORF">UFOVP661_32</name>
</gene>
<reference evidence="1" key="1">
    <citation type="submission" date="2020-04" db="EMBL/GenBank/DDBJ databases">
        <authorList>
            <person name="Chiriac C."/>
            <person name="Salcher M."/>
            <person name="Ghai R."/>
            <person name="Kavagutti S V."/>
        </authorList>
    </citation>
    <scope>NUCLEOTIDE SEQUENCE</scope>
</reference>
<name>A0A6J5NB30_9CAUD</name>
<dbReference type="Pfam" id="PF07750">
    <property type="entry name" value="GcrA"/>
    <property type="match status" value="1"/>
</dbReference>
<sequence>MNDERNAKIVKLWNSGLSAREVAKQMGCTKNVVLGAVVKHRALGDITRPAIYSRSERSKLGNRMKKRIAK</sequence>
<dbReference type="SUPFAM" id="SSF46689">
    <property type="entry name" value="Homeodomain-like"/>
    <property type="match status" value="1"/>
</dbReference>
<dbReference type="InterPro" id="IPR011681">
    <property type="entry name" value="GcrA"/>
</dbReference>
<accession>A0A6J5NB30</accession>
<evidence type="ECO:0000313" key="1">
    <source>
        <dbReference type="EMBL" id="CAB4156073.1"/>
    </source>
</evidence>
<dbReference type="Gene3D" id="1.10.10.60">
    <property type="entry name" value="Homeodomain-like"/>
    <property type="match status" value="1"/>
</dbReference>
<dbReference type="InterPro" id="IPR009057">
    <property type="entry name" value="Homeodomain-like_sf"/>
</dbReference>
<dbReference type="EMBL" id="LR796642">
    <property type="protein sequence ID" value="CAB4156073.1"/>
    <property type="molecule type" value="Genomic_DNA"/>
</dbReference>
<protein>
    <submittedName>
        <fullName evidence="1">GcrA cell cycle regulator</fullName>
    </submittedName>
</protein>